<proteinExistence type="predicted"/>
<organism evidence="1">
    <name type="scientific">uncultured Caudovirales phage</name>
    <dbReference type="NCBI Taxonomy" id="2100421"/>
    <lineage>
        <taxon>Viruses</taxon>
        <taxon>Duplodnaviria</taxon>
        <taxon>Heunggongvirae</taxon>
        <taxon>Uroviricota</taxon>
        <taxon>Caudoviricetes</taxon>
        <taxon>Peduoviridae</taxon>
        <taxon>Maltschvirus</taxon>
        <taxon>Maltschvirus maltsch</taxon>
    </lineage>
</organism>
<reference evidence="1" key="1">
    <citation type="submission" date="2020-05" db="EMBL/GenBank/DDBJ databases">
        <authorList>
            <person name="Chiriac C."/>
            <person name="Salcher M."/>
            <person name="Ghai R."/>
            <person name="Kavagutti S V."/>
        </authorList>
    </citation>
    <scope>NUCLEOTIDE SEQUENCE</scope>
</reference>
<evidence type="ECO:0000313" key="1">
    <source>
        <dbReference type="EMBL" id="CAB5219851.1"/>
    </source>
</evidence>
<name>A0A6J7WP92_9CAUD</name>
<accession>A0A6J7WP92</accession>
<gene>
    <name evidence="1" type="ORF">UFOVP237_12</name>
</gene>
<protein>
    <submittedName>
        <fullName evidence="1">Uncharacterized protein</fullName>
    </submittedName>
</protein>
<sequence length="108" mass="10854">MANTFTSYVSKNVGTSPATLVTVASATQTTVIGLTVANTTGSTITADIYVTRSAVNYYVVKAASISSGTTFVAVGGDQKLVLTTGDALVVVTNTATSADVIASVLNIT</sequence>
<dbReference type="EMBL" id="LR798277">
    <property type="protein sequence ID" value="CAB5219851.1"/>
    <property type="molecule type" value="Genomic_DNA"/>
</dbReference>